<evidence type="ECO:0000313" key="2">
    <source>
        <dbReference type="EMBL" id="KAJ7692083.1"/>
    </source>
</evidence>
<accession>A0AAD7DL61</accession>
<evidence type="ECO:0000256" key="1">
    <source>
        <dbReference type="SAM" id="MobiDB-lite"/>
    </source>
</evidence>
<proteinExistence type="predicted"/>
<keyword evidence="3" id="KW-1185">Reference proteome</keyword>
<dbReference type="AlphaFoldDB" id="A0AAD7DL61"/>
<reference evidence="2" key="1">
    <citation type="submission" date="2023-03" db="EMBL/GenBank/DDBJ databases">
        <title>Massive genome expansion in bonnet fungi (Mycena s.s.) driven by repeated elements and novel gene families across ecological guilds.</title>
        <authorList>
            <consortium name="Lawrence Berkeley National Laboratory"/>
            <person name="Harder C.B."/>
            <person name="Miyauchi S."/>
            <person name="Viragh M."/>
            <person name="Kuo A."/>
            <person name="Thoen E."/>
            <person name="Andreopoulos B."/>
            <person name="Lu D."/>
            <person name="Skrede I."/>
            <person name="Drula E."/>
            <person name="Henrissat B."/>
            <person name="Morin E."/>
            <person name="Kohler A."/>
            <person name="Barry K."/>
            <person name="LaButti K."/>
            <person name="Morin E."/>
            <person name="Salamov A."/>
            <person name="Lipzen A."/>
            <person name="Mereny Z."/>
            <person name="Hegedus B."/>
            <person name="Baldrian P."/>
            <person name="Stursova M."/>
            <person name="Weitz H."/>
            <person name="Taylor A."/>
            <person name="Grigoriev I.V."/>
            <person name="Nagy L.G."/>
            <person name="Martin F."/>
            <person name="Kauserud H."/>
        </authorList>
    </citation>
    <scope>NUCLEOTIDE SEQUENCE</scope>
    <source>
        <strain evidence="2">CBHHK067</strain>
    </source>
</reference>
<feature type="region of interest" description="Disordered" evidence="1">
    <location>
        <begin position="39"/>
        <end position="62"/>
    </location>
</feature>
<protein>
    <submittedName>
        <fullName evidence="2">Uncharacterized protein</fullName>
    </submittedName>
</protein>
<dbReference type="EMBL" id="JARKIE010000054">
    <property type="protein sequence ID" value="KAJ7692083.1"/>
    <property type="molecule type" value="Genomic_DNA"/>
</dbReference>
<name>A0AAD7DL61_MYCRO</name>
<evidence type="ECO:0000313" key="3">
    <source>
        <dbReference type="Proteomes" id="UP001221757"/>
    </source>
</evidence>
<organism evidence="2 3">
    <name type="scientific">Mycena rosella</name>
    <name type="common">Pink bonnet</name>
    <name type="synonym">Agaricus rosellus</name>
    <dbReference type="NCBI Taxonomy" id="1033263"/>
    <lineage>
        <taxon>Eukaryota</taxon>
        <taxon>Fungi</taxon>
        <taxon>Dikarya</taxon>
        <taxon>Basidiomycota</taxon>
        <taxon>Agaricomycotina</taxon>
        <taxon>Agaricomycetes</taxon>
        <taxon>Agaricomycetidae</taxon>
        <taxon>Agaricales</taxon>
        <taxon>Marasmiineae</taxon>
        <taxon>Mycenaceae</taxon>
        <taxon>Mycena</taxon>
    </lineage>
</organism>
<comment type="caution">
    <text evidence="2">The sequence shown here is derived from an EMBL/GenBank/DDBJ whole genome shotgun (WGS) entry which is preliminary data.</text>
</comment>
<gene>
    <name evidence="2" type="ORF">B0H17DRAFT_1061845</name>
</gene>
<sequence length="62" mass="7230">MHKVCRSTDLMRYELSYCTTRPEGTWGNERGGIRWRERSITEGMKNGGNAGPERTQRARQEK</sequence>
<dbReference type="Proteomes" id="UP001221757">
    <property type="component" value="Unassembled WGS sequence"/>
</dbReference>